<reference evidence="1 2" key="1">
    <citation type="submission" date="2015-09" db="EMBL/GenBank/DDBJ databases">
        <title>Genome announcement of multiple Pseudomonas syringae strains.</title>
        <authorList>
            <person name="Thakur S."/>
            <person name="Wang P.W."/>
            <person name="Gong Y."/>
            <person name="Weir B.S."/>
            <person name="Guttman D.S."/>
        </authorList>
    </citation>
    <scope>NUCLEOTIDE SEQUENCE [LARGE SCALE GENOMIC DNA]</scope>
    <source>
        <strain evidence="1 2">ICMP2740</strain>
    </source>
</reference>
<dbReference type="Proteomes" id="UP000050396">
    <property type="component" value="Unassembled WGS sequence"/>
</dbReference>
<evidence type="ECO:0000313" key="1">
    <source>
        <dbReference type="EMBL" id="KPY16264.1"/>
    </source>
</evidence>
<comment type="caution">
    <text evidence="1">The sequence shown here is derived from an EMBL/GenBank/DDBJ whole genome shotgun (WGS) entry which is preliminary data.</text>
</comment>
<protein>
    <submittedName>
        <fullName evidence="1">Uncharacterized protein</fullName>
    </submittedName>
</protein>
<gene>
    <name evidence="1" type="ORF">ALO55_103089</name>
</gene>
<dbReference type="EMBL" id="LJQZ01000151">
    <property type="protein sequence ID" value="KPY16264.1"/>
    <property type="molecule type" value="Genomic_DNA"/>
</dbReference>
<proteinExistence type="predicted"/>
<sequence length="41" mass="4626">MLLTADLAHGHSSPAVLMTCNSFYAHRFRYLFCRLHTLCAG</sequence>
<dbReference type="AlphaFoldDB" id="A0A0N8SDQ7"/>
<organism evidence="1 2">
    <name type="scientific">Pseudomonas savastanoi pv. phaseolicola</name>
    <name type="common">Pseudomonas syringae pv. phaseolicola</name>
    <dbReference type="NCBI Taxonomy" id="319"/>
    <lineage>
        <taxon>Bacteria</taxon>
        <taxon>Pseudomonadati</taxon>
        <taxon>Pseudomonadota</taxon>
        <taxon>Gammaproteobacteria</taxon>
        <taxon>Pseudomonadales</taxon>
        <taxon>Pseudomonadaceae</taxon>
        <taxon>Pseudomonas</taxon>
    </lineage>
</organism>
<name>A0A0N8SDQ7_PSESH</name>
<evidence type="ECO:0000313" key="2">
    <source>
        <dbReference type="Proteomes" id="UP000050396"/>
    </source>
</evidence>
<accession>A0A0N8SDQ7</accession>